<organism evidence="2 3">
    <name type="scientific">Roseovarius pacificus</name>
    <dbReference type="NCBI Taxonomy" id="337701"/>
    <lineage>
        <taxon>Bacteria</taxon>
        <taxon>Pseudomonadati</taxon>
        <taxon>Pseudomonadota</taxon>
        <taxon>Alphaproteobacteria</taxon>
        <taxon>Rhodobacterales</taxon>
        <taxon>Roseobacteraceae</taxon>
        <taxon>Roseovarius</taxon>
    </lineage>
</organism>
<sequence length="209" mass="23389">MSELLPFCKIKLQYLLEMVADHELDDNALRVALYLALAHADHETGESHPSFETIDAAIGKHAKSVKRALNKVEAAGYMTVERGTNKGKSSRYRPTEVAMQRTTDRRREGDKIVPRTENKNLEKNGWSRLRRICLMRGNPAKHAQMVGGWFSCRGGSVSSGIGIRGWKHMVWGRWSETCLYRLMVSMSVSGCLHGLPHHGTAQNGENSLS</sequence>
<reference evidence="2 3" key="1">
    <citation type="submission" date="2016-11" db="EMBL/GenBank/DDBJ databases">
        <authorList>
            <person name="Jaros S."/>
            <person name="Januszkiewicz K."/>
            <person name="Wedrychowicz H."/>
        </authorList>
    </citation>
    <scope>NUCLEOTIDE SEQUENCE [LARGE SCALE GENOMIC DNA]</scope>
    <source>
        <strain evidence="2 3">DSM 29589</strain>
    </source>
</reference>
<dbReference type="AlphaFoldDB" id="A0A1M7IIA8"/>
<evidence type="ECO:0000313" key="3">
    <source>
        <dbReference type="Proteomes" id="UP000183974"/>
    </source>
</evidence>
<name>A0A1M7IIA8_9RHOB</name>
<evidence type="ECO:0000313" key="2">
    <source>
        <dbReference type="EMBL" id="SHM40323.1"/>
    </source>
</evidence>
<dbReference type="OrthoDB" id="8338377at2"/>
<keyword evidence="3" id="KW-1185">Reference proteome</keyword>
<protein>
    <submittedName>
        <fullName evidence="2">Helix-turn-helix domain-containing protein</fullName>
    </submittedName>
</protein>
<evidence type="ECO:0000256" key="1">
    <source>
        <dbReference type="SAM" id="MobiDB-lite"/>
    </source>
</evidence>
<proteinExistence type="predicted"/>
<dbReference type="InterPro" id="IPR036388">
    <property type="entry name" value="WH-like_DNA-bd_sf"/>
</dbReference>
<dbReference type="STRING" id="337701.SAMN05444398_11590"/>
<dbReference type="Pfam" id="PF13730">
    <property type="entry name" value="HTH_36"/>
    <property type="match status" value="1"/>
</dbReference>
<dbReference type="SUPFAM" id="SSF46785">
    <property type="entry name" value="Winged helix' DNA-binding domain"/>
    <property type="match status" value="1"/>
</dbReference>
<feature type="region of interest" description="Disordered" evidence="1">
    <location>
        <begin position="84"/>
        <end position="108"/>
    </location>
</feature>
<accession>A0A1M7IIA8</accession>
<dbReference type="InterPro" id="IPR036390">
    <property type="entry name" value="WH_DNA-bd_sf"/>
</dbReference>
<gene>
    <name evidence="2" type="ORF">SAMN05444398_11590</name>
</gene>
<dbReference type="RefSeq" id="WP_073037003.1">
    <property type="nucleotide sequence ID" value="NZ_BMLR01000015.1"/>
</dbReference>
<dbReference type="Gene3D" id="1.10.10.10">
    <property type="entry name" value="Winged helix-like DNA-binding domain superfamily/Winged helix DNA-binding domain"/>
    <property type="match status" value="1"/>
</dbReference>
<dbReference type="Proteomes" id="UP000183974">
    <property type="component" value="Unassembled WGS sequence"/>
</dbReference>
<dbReference type="EMBL" id="FRBR01000015">
    <property type="protein sequence ID" value="SHM40323.1"/>
    <property type="molecule type" value="Genomic_DNA"/>
</dbReference>